<name>A0A841I562_9DEIO</name>
<comment type="catalytic activity">
    <reaction evidence="4 5">
        <text>5-amino-1-(5-phospho-beta-D-ribosyl)imidazole + hydrogencarbonate + ATP = 5-carboxyamino-1-(5-phospho-D-ribosyl)imidazole + ADP + phosphate + 2 H(+)</text>
        <dbReference type="Rhea" id="RHEA:19317"/>
        <dbReference type="ChEBI" id="CHEBI:15378"/>
        <dbReference type="ChEBI" id="CHEBI:17544"/>
        <dbReference type="ChEBI" id="CHEBI:30616"/>
        <dbReference type="ChEBI" id="CHEBI:43474"/>
        <dbReference type="ChEBI" id="CHEBI:58730"/>
        <dbReference type="ChEBI" id="CHEBI:137981"/>
        <dbReference type="ChEBI" id="CHEBI:456216"/>
        <dbReference type="EC" id="6.3.4.18"/>
    </reaction>
</comment>
<feature type="binding site" evidence="4">
    <location>
        <begin position="147"/>
        <end position="153"/>
    </location>
    <ligand>
        <name>ATP</name>
        <dbReference type="ChEBI" id="CHEBI:30616"/>
    </ligand>
</feature>
<dbReference type="Pfam" id="PF02222">
    <property type="entry name" value="ATP-grasp"/>
    <property type="match status" value="1"/>
</dbReference>
<dbReference type="InterPro" id="IPR016185">
    <property type="entry name" value="PreATP-grasp_dom_sf"/>
</dbReference>
<dbReference type="HAMAP" id="MF_01928">
    <property type="entry name" value="PurK"/>
    <property type="match status" value="1"/>
</dbReference>
<dbReference type="RefSeq" id="WP_183988172.1">
    <property type="nucleotide sequence ID" value="NZ_JACHHG010000011.1"/>
</dbReference>
<keyword evidence="8" id="KW-1185">Reference proteome</keyword>
<comment type="caution">
    <text evidence="7">The sequence shown here is derived from an EMBL/GenBank/DDBJ whole genome shotgun (WGS) entry which is preliminary data.</text>
</comment>
<comment type="function">
    <text evidence="5">Catalyzes the ATP-dependent conversion of 5-aminoimidazole ribonucleotide (AIR) and HCO(3)- to N5-carboxyaminoimidazole ribonucleotide (N5-CAIR).</text>
</comment>
<keyword evidence="3 4" id="KW-0067">ATP-binding</keyword>
<evidence type="ECO:0000256" key="4">
    <source>
        <dbReference type="HAMAP-Rule" id="MF_01928"/>
    </source>
</evidence>
<dbReference type="EMBL" id="JACHHG010000011">
    <property type="protein sequence ID" value="MBB6099419.1"/>
    <property type="molecule type" value="Genomic_DNA"/>
</dbReference>
<comment type="pathway">
    <text evidence="4 5">Purine metabolism; IMP biosynthesis via de novo pathway; 5-amino-1-(5-phospho-D-ribosyl)imidazole-4-carboxylate from 5-amino-1-(5-phospho-D-ribosyl)imidazole (N5-CAIR route): step 1/2.</text>
</comment>
<dbReference type="GO" id="GO:0046872">
    <property type="term" value="F:metal ion binding"/>
    <property type="evidence" value="ECO:0007669"/>
    <property type="project" value="InterPro"/>
</dbReference>
<dbReference type="InterPro" id="IPR054350">
    <property type="entry name" value="PurT/PurK_preATP-grasp"/>
</dbReference>
<feature type="binding site" evidence="4">
    <location>
        <position position="207"/>
    </location>
    <ligand>
        <name>ATP</name>
        <dbReference type="ChEBI" id="CHEBI:30616"/>
    </ligand>
</feature>
<dbReference type="Pfam" id="PF22660">
    <property type="entry name" value="RS_preATP-grasp-like"/>
    <property type="match status" value="1"/>
</dbReference>
<keyword evidence="1 4" id="KW-0547">Nucleotide-binding</keyword>
<protein>
    <recommendedName>
        <fullName evidence="4 5">N5-carboxyaminoimidazole ribonucleotide synthase</fullName>
        <shortName evidence="4 5">N5-CAIR synthase</shortName>
        <ecNumber evidence="4 5">6.3.4.18</ecNumber>
    </recommendedName>
    <alternativeName>
        <fullName evidence="4 5">5-(carboxyamino)imidazole ribonucleotide synthetase</fullName>
    </alternativeName>
</protein>
<evidence type="ECO:0000256" key="2">
    <source>
        <dbReference type="ARBA" id="ARBA00022755"/>
    </source>
</evidence>
<feature type="binding site" evidence="4">
    <location>
        <position position="184"/>
    </location>
    <ligand>
        <name>ATP</name>
        <dbReference type="ChEBI" id="CHEBI:30616"/>
    </ligand>
</feature>
<dbReference type="SUPFAM" id="SSF52440">
    <property type="entry name" value="PreATP-grasp domain"/>
    <property type="match status" value="1"/>
</dbReference>
<gene>
    <name evidence="4 5" type="primary">purK</name>
    <name evidence="7" type="ORF">HNR42_002860</name>
</gene>
<dbReference type="InterPro" id="IPR040686">
    <property type="entry name" value="PurK_C"/>
</dbReference>
<dbReference type="SUPFAM" id="SSF56059">
    <property type="entry name" value="Glutathione synthetase ATP-binding domain-like"/>
    <property type="match status" value="1"/>
</dbReference>
<evidence type="ECO:0000256" key="3">
    <source>
        <dbReference type="ARBA" id="ARBA00022840"/>
    </source>
</evidence>
<dbReference type="GO" id="GO:0034028">
    <property type="term" value="F:5-(carboxyamino)imidazole ribonucleotide synthase activity"/>
    <property type="evidence" value="ECO:0007669"/>
    <property type="project" value="UniProtKB-UniRule"/>
</dbReference>
<feature type="binding site" evidence="4">
    <location>
        <begin position="261"/>
        <end position="262"/>
    </location>
    <ligand>
        <name>ATP</name>
        <dbReference type="ChEBI" id="CHEBI:30616"/>
    </ligand>
</feature>
<dbReference type="PANTHER" id="PTHR11609:SF5">
    <property type="entry name" value="PHOSPHORIBOSYLAMINOIMIDAZOLE CARBOXYLASE"/>
    <property type="match status" value="1"/>
</dbReference>
<evidence type="ECO:0000256" key="1">
    <source>
        <dbReference type="ARBA" id="ARBA00022741"/>
    </source>
</evidence>
<dbReference type="PANTHER" id="PTHR11609">
    <property type="entry name" value="PURINE BIOSYNTHESIS PROTEIN 6/7, PUR6/7"/>
    <property type="match status" value="1"/>
</dbReference>
<dbReference type="SUPFAM" id="SSF51246">
    <property type="entry name" value="Rudiment single hybrid motif"/>
    <property type="match status" value="1"/>
</dbReference>
<comment type="subunit">
    <text evidence="4 5">Homodimer.</text>
</comment>
<dbReference type="Gene3D" id="3.40.50.20">
    <property type="match status" value="1"/>
</dbReference>
<comment type="function">
    <text evidence="4">Catalyzes the ATP-dependent conversion of 5-aminoimidazole ribonucleotide (AIR) and HCO(3)(-) to N5-carboxyaminoimidazole ribonucleotide (N5-CAIR).</text>
</comment>
<dbReference type="UniPathway" id="UPA00074">
    <property type="reaction ID" value="UER00942"/>
</dbReference>
<dbReference type="NCBIfam" id="NF004679">
    <property type="entry name" value="PRK06019.1-5"/>
    <property type="match status" value="1"/>
</dbReference>
<evidence type="ECO:0000259" key="6">
    <source>
        <dbReference type="PROSITE" id="PS50975"/>
    </source>
</evidence>
<dbReference type="InterPro" id="IPR011761">
    <property type="entry name" value="ATP-grasp"/>
</dbReference>
<keyword evidence="2 4" id="KW-0658">Purine biosynthesis</keyword>
<dbReference type="GO" id="GO:0006189">
    <property type="term" value="P:'de novo' IMP biosynthetic process"/>
    <property type="evidence" value="ECO:0007669"/>
    <property type="project" value="UniProtKB-UniRule"/>
</dbReference>
<dbReference type="InterPro" id="IPR013815">
    <property type="entry name" value="ATP_grasp_subdomain_1"/>
</dbReference>
<evidence type="ECO:0000256" key="5">
    <source>
        <dbReference type="RuleBase" id="RU361200"/>
    </source>
</evidence>
<evidence type="ECO:0000313" key="7">
    <source>
        <dbReference type="EMBL" id="MBB6099419.1"/>
    </source>
</evidence>
<dbReference type="AlphaFoldDB" id="A0A841I562"/>
<dbReference type="Gene3D" id="3.30.470.20">
    <property type="entry name" value="ATP-grasp fold, B domain"/>
    <property type="match status" value="1"/>
</dbReference>
<dbReference type="InterPro" id="IPR005875">
    <property type="entry name" value="PurK"/>
</dbReference>
<comment type="similarity">
    <text evidence="4 5">Belongs to the PurK/PurT family.</text>
</comment>
<dbReference type="PROSITE" id="PS50975">
    <property type="entry name" value="ATP_GRASP"/>
    <property type="match status" value="1"/>
</dbReference>
<dbReference type="InterPro" id="IPR003135">
    <property type="entry name" value="ATP-grasp_carboxylate-amine"/>
</dbReference>
<dbReference type="EC" id="6.3.4.18" evidence="4 5"/>
<reference evidence="7 8" key="1">
    <citation type="submission" date="2020-08" db="EMBL/GenBank/DDBJ databases">
        <title>Genomic Encyclopedia of Type Strains, Phase IV (KMG-IV): sequencing the most valuable type-strain genomes for metagenomic binning, comparative biology and taxonomic classification.</title>
        <authorList>
            <person name="Goeker M."/>
        </authorList>
    </citation>
    <scope>NUCLEOTIDE SEQUENCE [LARGE SCALE GENOMIC DNA]</scope>
    <source>
        <strain evidence="7 8">DSM 21458</strain>
    </source>
</reference>
<organism evidence="7 8">
    <name type="scientific">Deinobacterium chartae</name>
    <dbReference type="NCBI Taxonomy" id="521158"/>
    <lineage>
        <taxon>Bacteria</taxon>
        <taxon>Thermotogati</taxon>
        <taxon>Deinococcota</taxon>
        <taxon>Deinococci</taxon>
        <taxon>Deinococcales</taxon>
        <taxon>Deinococcaceae</taxon>
        <taxon>Deinobacterium</taxon>
    </lineage>
</organism>
<feature type="domain" description="ATP-grasp" evidence="6">
    <location>
        <begin position="106"/>
        <end position="291"/>
    </location>
</feature>
<dbReference type="InterPro" id="IPR011054">
    <property type="entry name" value="Rudment_hybrid_motif"/>
</dbReference>
<feature type="binding site" evidence="4">
    <location>
        <begin position="176"/>
        <end position="179"/>
    </location>
    <ligand>
        <name>ATP</name>
        <dbReference type="ChEBI" id="CHEBI:30616"/>
    </ligand>
</feature>
<keyword evidence="4 5" id="KW-0436">Ligase</keyword>
<dbReference type="NCBIfam" id="TIGR01161">
    <property type="entry name" value="purK"/>
    <property type="match status" value="1"/>
</dbReference>
<dbReference type="GO" id="GO:0005829">
    <property type="term" value="C:cytosol"/>
    <property type="evidence" value="ECO:0007669"/>
    <property type="project" value="TreeGrafter"/>
</dbReference>
<feature type="binding site" evidence="4">
    <location>
        <position position="102"/>
    </location>
    <ligand>
        <name>ATP</name>
        <dbReference type="ChEBI" id="CHEBI:30616"/>
    </ligand>
</feature>
<dbReference type="GO" id="GO:0005524">
    <property type="term" value="F:ATP binding"/>
    <property type="evidence" value="ECO:0007669"/>
    <property type="project" value="UniProtKB-UniRule"/>
</dbReference>
<sequence>MLRPGSTVGFLGGGQLAQMLALRAASMGYKTAFLEPDPHAPAAQVSERVGFGFAEADLEALAARCDVITVEFENVPPEALAFLEARVPVRPAGELFRVSRHRALEKHALAALGLPTAPYRVLAPGDDVAGVLGAVGGRGILKTAELGYDGKGQRRVASEAELAAALAELNVPCVLEGYVDFVRELSIQVARNPSGELAFSGLVENLHAGGILRRSVYPAAASEETELAARQYARTLAEAWRLEGLLTLELFELEDGSLRVNEIAPRVHNSGHLTQDGGGASQFEMQLRAALDLPLADFAPQLPCVMVNILGWPEDQPEPAWEEIVRLPGARLHLYGKAHRPGRKLGHVNVVGKTRAEVLEGAARVEAVLGVRL</sequence>
<dbReference type="Gene3D" id="3.30.1490.20">
    <property type="entry name" value="ATP-grasp fold, A domain"/>
    <property type="match status" value="1"/>
</dbReference>
<dbReference type="Pfam" id="PF17769">
    <property type="entry name" value="PurK_C"/>
    <property type="match status" value="1"/>
</dbReference>
<evidence type="ECO:0000313" key="8">
    <source>
        <dbReference type="Proteomes" id="UP000569951"/>
    </source>
</evidence>
<dbReference type="GO" id="GO:0004638">
    <property type="term" value="F:phosphoribosylaminoimidazole carboxylase activity"/>
    <property type="evidence" value="ECO:0007669"/>
    <property type="project" value="InterPro"/>
</dbReference>
<proteinExistence type="inferred from homology"/>
<dbReference type="Proteomes" id="UP000569951">
    <property type="component" value="Unassembled WGS sequence"/>
</dbReference>
<feature type="binding site" evidence="4">
    <location>
        <position position="142"/>
    </location>
    <ligand>
        <name>ATP</name>
        <dbReference type="ChEBI" id="CHEBI:30616"/>
    </ligand>
</feature>
<accession>A0A841I562</accession>